<evidence type="ECO:0000313" key="1">
    <source>
        <dbReference type="EMBL" id="VYU37435.1"/>
    </source>
</evidence>
<dbReference type="Gene3D" id="3.30.420.10">
    <property type="entry name" value="Ribonuclease H-like superfamily/Ribonuclease H"/>
    <property type="match status" value="1"/>
</dbReference>
<dbReference type="PANTHER" id="PTHR10948:SF23">
    <property type="entry name" value="TRANSPOSASE INSI FOR INSERTION SEQUENCE ELEMENT IS30A-RELATED"/>
    <property type="match status" value="1"/>
</dbReference>
<dbReference type="InterPro" id="IPR053392">
    <property type="entry name" value="Transposase_IS30-like"/>
</dbReference>
<reference evidence="1" key="1">
    <citation type="submission" date="2019-11" db="EMBL/GenBank/DDBJ databases">
        <authorList>
            <person name="Feng L."/>
        </authorList>
    </citation>
    <scope>NUCLEOTIDE SEQUENCE</scope>
    <source>
        <strain evidence="1">CParaputrificumLFYP93</strain>
    </source>
</reference>
<dbReference type="GO" id="GO:0003676">
    <property type="term" value="F:nucleic acid binding"/>
    <property type="evidence" value="ECO:0007669"/>
    <property type="project" value="InterPro"/>
</dbReference>
<organism evidence="1">
    <name type="scientific">Clostridium paraputrificum</name>
    <dbReference type="NCBI Taxonomy" id="29363"/>
    <lineage>
        <taxon>Bacteria</taxon>
        <taxon>Bacillati</taxon>
        <taxon>Bacillota</taxon>
        <taxon>Clostridia</taxon>
        <taxon>Eubacteriales</taxon>
        <taxon>Clostridiaceae</taxon>
        <taxon>Clostridium</taxon>
    </lineage>
</organism>
<sequence>MVCTKTLYNYIDLGFMDVKNTDLPMKLRRNTKCTRIKKHKKKLGTSISQRSIDIDNRKEFGHWEIDTVIGEQFSQVFKSITSDNGSEFADLSTIESETEANTKIYFTHPYSFFEKVTNEHHNGLIRRFIPKGKRISDYSCDDIAFIEDWMNTLPRRILKYKTPEELFELHLDQIYSI</sequence>
<dbReference type="InterPro" id="IPR012337">
    <property type="entry name" value="RNaseH-like_sf"/>
</dbReference>
<accession>A0A6N3EBT7</accession>
<dbReference type="NCBIfam" id="NF033563">
    <property type="entry name" value="transpos_IS30"/>
    <property type="match status" value="1"/>
</dbReference>
<dbReference type="GO" id="GO:0032196">
    <property type="term" value="P:transposition"/>
    <property type="evidence" value="ECO:0007669"/>
    <property type="project" value="TreeGrafter"/>
</dbReference>
<dbReference type="InterPro" id="IPR036397">
    <property type="entry name" value="RNaseH_sf"/>
</dbReference>
<dbReference type="PANTHER" id="PTHR10948">
    <property type="entry name" value="TRANSPOSASE"/>
    <property type="match status" value="1"/>
</dbReference>
<dbReference type="GO" id="GO:0004803">
    <property type="term" value="F:transposase activity"/>
    <property type="evidence" value="ECO:0007669"/>
    <property type="project" value="TreeGrafter"/>
</dbReference>
<protein>
    <recommendedName>
        <fullName evidence="2">Integrase catalytic domain-containing protein</fullName>
    </recommendedName>
</protein>
<name>A0A6N3EBT7_9CLOT</name>
<dbReference type="EMBL" id="CACRTV010000051">
    <property type="protein sequence ID" value="VYU37435.1"/>
    <property type="molecule type" value="Genomic_DNA"/>
</dbReference>
<proteinExistence type="predicted"/>
<dbReference type="InterPro" id="IPR051917">
    <property type="entry name" value="Transposase-Integrase"/>
</dbReference>
<gene>
    <name evidence="1" type="ORF">CPLFYP93_02130</name>
</gene>
<dbReference type="GO" id="GO:0005829">
    <property type="term" value="C:cytosol"/>
    <property type="evidence" value="ECO:0007669"/>
    <property type="project" value="TreeGrafter"/>
</dbReference>
<dbReference type="AlphaFoldDB" id="A0A6N3EBT7"/>
<evidence type="ECO:0008006" key="2">
    <source>
        <dbReference type="Google" id="ProtNLM"/>
    </source>
</evidence>
<dbReference type="SUPFAM" id="SSF53098">
    <property type="entry name" value="Ribonuclease H-like"/>
    <property type="match status" value="1"/>
</dbReference>